<dbReference type="PANTHER" id="PTHR43436:SF1">
    <property type="entry name" value="TRANSCRIPTIONAL REGULATORY PROTEIN"/>
    <property type="match status" value="1"/>
</dbReference>
<keyword evidence="1" id="KW-0805">Transcription regulation</keyword>
<dbReference type="SMART" id="SM00342">
    <property type="entry name" value="HTH_ARAC"/>
    <property type="match status" value="1"/>
</dbReference>
<evidence type="ECO:0000256" key="1">
    <source>
        <dbReference type="ARBA" id="ARBA00023015"/>
    </source>
</evidence>
<gene>
    <name evidence="4" type="ORF">ACFSC9_20365</name>
</gene>
<dbReference type="RefSeq" id="WP_347323875.1">
    <property type="nucleotide sequence ID" value="NZ_JBCGUH010000002.1"/>
</dbReference>
<name>A0ABW4RQV9_9BACL</name>
<feature type="domain" description="HTH araC/xylS-type" evidence="3">
    <location>
        <begin position="204"/>
        <end position="302"/>
    </location>
</feature>
<dbReference type="Pfam" id="PF12833">
    <property type="entry name" value="HTH_18"/>
    <property type="match status" value="1"/>
</dbReference>
<proteinExistence type="predicted"/>
<dbReference type="Proteomes" id="UP001597233">
    <property type="component" value="Unassembled WGS sequence"/>
</dbReference>
<dbReference type="InterPro" id="IPR009057">
    <property type="entry name" value="Homeodomain-like_sf"/>
</dbReference>
<evidence type="ECO:0000256" key="2">
    <source>
        <dbReference type="ARBA" id="ARBA00023163"/>
    </source>
</evidence>
<dbReference type="PANTHER" id="PTHR43436">
    <property type="entry name" value="ARAC-FAMILY TRANSCRIPTIONAL REGULATOR"/>
    <property type="match status" value="1"/>
</dbReference>
<dbReference type="Gene3D" id="1.10.10.60">
    <property type="entry name" value="Homeodomain-like"/>
    <property type="match status" value="1"/>
</dbReference>
<dbReference type="InterPro" id="IPR018060">
    <property type="entry name" value="HTH_AraC"/>
</dbReference>
<protein>
    <submittedName>
        <fullName evidence="4">AraC family transcriptional regulator N-terminal domain-containing protein</fullName>
    </submittedName>
</protein>
<evidence type="ECO:0000313" key="5">
    <source>
        <dbReference type="Proteomes" id="UP001597233"/>
    </source>
</evidence>
<dbReference type="PROSITE" id="PS01124">
    <property type="entry name" value="HTH_ARAC_FAMILY_2"/>
    <property type="match status" value="1"/>
</dbReference>
<keyword evidence="5" id="KW-1185">Reference proteome</keyword>
<organism evidence="4 5">
    <name type="scientific">Paenibacillus wenxiniae</name>
    <dbReference type="NCBI Taxonomy" id="1636843"/>
    <lineage>
        <taxon>Bacteria</taxon>
        <taxon>Bacillati</taxon>
        <taxon>Bacillota</taxon>
        <taxon>Bacilli</taxon>
        <taxon>Bacillales</taxon>
        <taxon>Paenibacillaceae</taxon>
        <taxon>Paenibacillus</taxon>
    </lineage>
</organism>
<dbReference type="InterPro" id="IPR009594">
    <property type="entry name" value="Tscrpt_reg_HTH_AraC_N"/>
</dbReference>
<evidence type="ECO:0000313" key="4">
    <source>
        <dbReference type="EMBL" id="MFD1887838.1"/>
    </source>
</evidence>
<evidence type="ECO:0000259" key="3">
    <source>
        <dbReference type="PROSITE" id="PS01124"/>
    </source>
</evidence>
<sequence length="315" mass="35653">MNDANDHARLEYALNELQSILIRHTPTTGTHCTAIPYLSILRAEVISEPLMTVYKPSICIVAQGAKTAMLADKTYRYDPYSFLITSVDLPIVGRISEASPSIPYVGLKLSFDTDVILDVVRMMDHSARTDSQANETVIGMTINAMSLSIMDAVVRLVQLLDQPQDIPVLAPLMIRELVYRVLQSEHGHILYPFAVTDSYSFRIAQTIQFIKQHYNERLDIEQLARDAQLSSSAFHKHFKRITTMSPLQYQKTIRLQEAQRLMLTEAMAAGDAAFTVGYESPSQFSREYTRLYGKPPMQNIQDMRNMLTEATVLIE</sequence>
<keyword evidence="2" id="KW-0804">Transcription</keyword>
<comment type="caution">
    <text evidence="4">The sequence shown here is derived from an EMBL/GenBank/DDBJ whole genome shotgun (WGS) entry which is preliminary data.</text>
</comment>
<accession>A0ABW4RQV9</accession>
<dbReference type="EMBL" id="JBHUEH010000032">
    <property type="protein sequence ID" value="MFD1887838.1"/>
    <property type="molecule type" value="Genomic_DNA"/>
</dbReference>
<dbReference type="SUPFAM" id="SSF46689">
    <property type="entry name" value="Homeodomain-like"/>
    <property type="match status" value="2"/>
</dbReference>
<reference evidence="5" key="1">
    <citation type="journal article" date="2019" name="Int. J. Syst. Evol. Microbiol.">
        <title>The Global Catalogue of Microorganisms (GCM) 10K type strain sequencing project: providing services to taxonomists for standard genome sequencing and annotation.</title>
        <authorList>
            <consortium name="The Broad Institute Genomics Platform"/>
            <consortium name="The Broad Institute Genome Sequencing Center for Infectious Disease"/>
            <person name="Wu L."/>
            <person name="Ma J."/>
        </authorList>
    </citation>
    <scope>NUCLEOTIDE SEQUENCE [LARGE SCALE GENOMIC DNA]</scope>
    <source>
        <strain evidence="5">CCUG 54950</strain>
    </source>
</reference>
<dbReference type="Pfam" id="PF06719">
    <property type="entry name" value="AraC_N"/>
    <property type="match status" value="1"/>
</dbReference>